<feature type="region of interest" description="Disordered" evidence="1">
    <location>
        <begin position="169"/>
        <end position="218"/>
    </location>
</feature>
<dbReference type="PANTHER" id="PTHR23106:SF24">
    <property type="entry name" value="ANGIOGENIC FACTOR WITH G PATCH AND FHA DOMAINS 1"/>
    <property type="match status" value="1"/>
</dbReference>
<dbReference type="AlphaFoldDB" id="A0AAD4M7C5"/>
<feature type="non-terminal residue" evidence="3">
    <location>
        <position position="1"/>
    </location>
</feature>
<dbReference type="PROSITE" id="PS50006">
    <property type="entry name" value="FHA_DOMAIN"/>
    <property type="match status" value="1"/>
</dbReference>
<proteinExistence type="predicted"/>
<dbReference type="InterPro" id="IPR008984">
    <property type="entry name" value="SMAD_FHA_dom_sf"/>
</dbReference>
<dbReference type="Gene3D" id="2.60.200.20">
    <property type="match status" value="1"/>
</dbReference>
<dbReference type="PANTHER" id="PTHR23106">
    <property type="entry name" value="ANGIOGENIC FACTOR WITH G PATCH AND FHA DOMAINS 1"/>
    <property type="match status" value="1"/>
</dbReference>
<name>A0AAD4M7C5_9AGAM</name>
<dbReference type="Pfam" id="PF00498">
    <property type="entry name" value="FHA"/>
    <property type="match status" value="1"/>
</dbReference>
<feature type="region of interest" description="Disordered" evidence="1">
    <location>
        <begin position="1"/>
        <end position="26"/>
    </location>
</feature>
<evidence type="ECO:0000256" key="1">
    <source>
        <dbReference type="SAM" id="MobiDB-lite"/>
    </source>
</evidence>
<feature type="compositionally biased region" description="Basic and acidic residues" evidence="1">
    <location>
        <begin position="192"/>
        <end position="206"/>
    </location>
</feature>
<evidence type="ECO:0000259" key="2">
    <source>
        <dbReference type="PROSITE" id="PS50006"/>
    </source>
</evidence>
<accession>A0AAD4M7C5</accession>
<keyword evidence="4" id="KW-1185">Reference proteome</keyword>
<feature type="compositionally biased region" description="Low complexity" evidence="1">
    <location>
        <begin position="207"/>
        <end position="218"/>
    </location>
</feature>
<feature type="domain" description="FHA" evidence="2">
    <location>
        <begin position="59"/>
        <end position="116"/>
    </location>
</feature>
<organism evidence="3 4">
    <name type="scientific">Multifurca ochricompacta</name>
    <dbReference type="NCBI Taxonomy" id="376703"/>
    <lineage>
        <taxon>Eukaryota</taxon>
        <taxon>Fungi</taxon>
        <taxon>Dikarya</taxon>
        <taxon>Basidiomycota</taxon>
        <taxon>Agaricomycotina</taxon>
        <taxon>Agaricomycetes</taxon>
        <taxon>Russulales</taxon>
        <taxon>Russulaceae</taxon>
        <taxon>Multifurca</taxon>
    </lineage>
</organism>
<dbReference type="InterPro" id="IPR000253">
    <property type="entry name" value="FHA_dom"/>
</dbReference>
<sequence length="218" mass="24306">YHPSYEFPEDNNSSSHPGVHTHAESTPSNNFPICRLVIQKSTFVSQMQRLAVVDGYSEVQFGRDAAPSGASTPRIRLKDMEVSKLHATLFWDAERREWAIVDMGSKHGTFVGSARDTKRRLSAPRVASMPKRMKHLDVLSLGGTTFVIHIHEDRLPCVDCSASGQGDDEMIPLFSRQKDNGTATQVGRRRKRDADPNEEAPRDAKKALASLKHSLLSR</sequence>
<evidence type="ECO:0000313" key="3">
    <source>
        <dbReference type="EMBL" id="KAI0303728.1"/>
    </source>
</evidence>
<dbReference type="SMART" id="SM00240">
    <property type="entry name" value="FHA"/>
    <property type="match status" value="1"/>
</dbReference>
<dbReference type="EMBL" id="WTXG01000008">
    <property type="protein sequence ID" value="KAI0303728.1"/>
    <property type="molecule type" value="Genomic_DNA"/>
</dbReference>
<dbReference type="Proteomes" id="UP001203297">
    <property type="component" value="Unassembled WGS sequence"/>
</dbReference>
<reference evidence="3" key="1">
    <citation type="journal article" date="2022" name="New Phytol.">
        <title>Evolutionary transition to the ectomycorrhizal habit in the genomes of a hyperdiverse lineage of mushroom-forming fungi.</title>
        <authorList>
            <person name="Looney B."/>
            <person name="Miyauchi S."/>
            <person name="Morin E."/>
            <person name="Drula E."/>
            <person name="Courty P.E."/>
            <person name="Kohler A."/>
            <person name="Kuo A."/>
            <person name="LaButti K."/>
            <person name="Pangilinan J."/>
            <person name="Lipzen A."/>
            <person name="Riley R."/>
            <person name="Andreopoulos W."/>
            <person name="He G."/>
            <person name="Johnson J."/>
            <person name="Nolan M."/>
            <person name="Tritt A."/>
            <person name="Barry K.W."/>
            <person name="Grigoriev I.V."/>
            <person name="Nagy L.G."/>
            <person name="Hibbett D."/>
            <person name="Henrissat B."/>
            <person name="Matheny P.B."/>
            <person name="Labbe J."/>
            <person name="Martin F.M."/>
        </authorList>
    </citation>
    <scope>NUCLEOTIDE SEQUENCE</scope>
    <source>
        <strain evidence="3">BPL690</strain>
    </source>
</reference>
<dbReference type="InterPro" id="IPR053027">
    <property type="entry name" value="AGGF1"/>
</dbReference>
<comment type="caution">
    <text evidence="3">The sequence shown here is derived from an EMBL/GenBank/DDBJ whole genome shotgun (WGS) entry which is preliminary data.</text>
</comment>
<gene>
    <name evidence="3" type="ORF">B0F90DRAFT_1577180</name>
</gene>
<feature type="non-terminal residue" evidence="3">
    <location>
        <position position="218"/>
    </location>
</feature>
<evidence type="ECO:0000313" key="4">
    <source>
        <dbReference type="Proteomes" id="UP001203297"/>
    </source>
</evidence>
<protein>
    <recommendedName>
        <fullName evidence="2">FHA domain-containing protein</fullName>
    </recommendedName>
</protein>
<dbReference type="SUPFAM" id="SSF49879">
    <property type="entry name" value="SMAD/FHA domain"/>
    <property type="match status" value="1"/>
</dbReference>